<evidence type="ECO:0000313" key="5">
    <source>
        <dbReference type="Proteomes" id="UP000029093"/>
    </source>
</evidence>
<reference evidence="3 5" key="1">
    <citation type="submission" date="2014-03" db="EMBL/GenBank/DDBJ databases">
        <title>Genomics of Bifidobacteria.</title>
        <authorList>
            <person name="Ventura M."/>
            <person name="Milani C."/>
            <person name="Lugli G.A."/>
        </authorList>
    </citation>
    <scope>NUCLEOTIDE SEQUENCE [LARGE SCALE GENOMIC DNA]</scope>
    <source>
        <strain evidence="3 5">LMG 10736</strain>
    </source>
</reference>
<evidence type="ECO:0000259" key="2">
    <source>
        <dbReference type="SMART" id="SM00278"/>
    </source>
</evidence>
<dbReference type="PANTHER" id="PTHR21180">
    <property type="entry name" value="ENDONUCLEASE/EXONUCLEASE/PHOSPHATASE FAMILY DOMAIN-CONTAINING PROTEIN 1"/>
    <property type="match status" value="1"/>
</dbReference>
<dbReference type="InterPro" id="IPR051675">
    <property type="entry name" value="Endo/Exo/Phosphatase_dom_1"/>
</dbReference>
<accession>A0A086ZFC5</accession>
<evidence type="ECO:0000313" key="6">
    <source>
        <dbReference type="Proteomes" id="UP000583419"/>
    </source>
</evidence>
<feature type="domain" description="Helix-hairpin-helix DNA-binding motif class 1" evidence="2">
    <location>
        <begin position="42"/>
        <end position="61"/>
    </location>
</feature>
<dbReference type="Proteomes" id="UP000029093">
    <property type="component" value="Unassembled WGS sequence"/>
</dbReference>
<evidence type="ECO:0000256" key="1">
    <source>
        <dbReference type="SAM" id="MobiDB-lite"/>
    </source>
</evidence>
<reference evidence="4 6" key="2">
    <citation type="submission" date="2020-04" db="EMBL/GenBank/DDBJ databases">
        <authorList>
            <person name="Hitch T.C.A."/>
            <person name="Wylensek D."/>
            <person name="Clavel T."/>
        </authorList>
    </citation>
    <scope>NUCLEOTIDE SEQUENCE [LARGE SCALE GENOMIC DNA]</scope>
    <source>
        <strain evidence="4 6">WCA-130-P53-4B</strain>
    </source>
</reference>
<dbReference type="AlphaFoldDB" id="A0A086ZFC5"/>
<dbReference type="GO" id="GO:0015627">
    <property type="term" value="C:type II protein secretion system complex"/>
    <property type="evidence" value="ECO:0007669"/>
    <property type="project" value="TreeGrafter"/>
</dbReference>
<protein>
    <submittedName>
        <fullName evidence="3">Competence protein ComEA</fullName>
    </submittedName>
    <submittedName>
        <fullName evidence="4">Helix-hairpin-helix domain-containing protein</fullName>
    </submittedName>
</protein>
<dbReference type="SUPFAM" id="SSF47781">
    <property type="entry name" value="RuvA domain 2-like"/>
    <property type="match status" value="1"/>
</dbReference>
<dbReference type="GO" id="GO:0003677">
    <property type="term" value="F:DNA binding"/>
    <property type="evidence" value="ECO:0007669"/>
    <property type="project" value="InterPro"/>
</dbReference>
<dbReference type="PANTHER" id="PTHR21180:SF32">
    <property type="entry name" value="ENDONUCLEASE_EXONUCLEASE_PHOSPHATASE FAMILY DOMAIN-CONTAINING PROTEIN 1"/>
    <property type="match status" value="1"/>
</dbReference>
<keyword evidence="5" id="KW-1185">Reference proteome</keyword>
<dbReference type="GO" id="GO:0015628">
    <property type="term" value="P:protein secretion by the type II secretion system"/>
    <property type="evidence" value="ECO:0007669"/>
    <property type="project" value="TreeGrafter"/>
</dbReference>
<name>A0A086ZFC5_9BIFI</name>
<feature type="domain" description="Helix-hairpin-helix DNA-binding motif class 1" evidence="2">
    <location>
        <begin position="72"/>
        <end position="91"/>
    </location>
</feature>
<gene>
    <name evidence="3" type="ORF">BBOU_1691</name>
    <name evidence="4" type="ORF">HF843_08055</name>
</gene>
<dbReference type="EMBL" id="JABAGJ010000013">
    <property type="protein sequence ID" value="NMF03109.1"/>
    <property type="molecule type" value="Genomic_DNA"/>
</dbReference>
<feature type="region of interest" description="Disordered" evidence="1">
    <location>
        <begin position="1"/>
        <end position="34"/>
    </location>
</feature>
<evidence type="ECO:0000313" key="3">
    <source>
        <dbReference type="EMBL" id="KFI45225.1"/>
    </source>
</evidence>
<dbReference type="SMART" id="SM00278">
    <property type="entry name" value="HhH1"/>
    <property type="match status" value="2"/>
</dbReference>
<proteinExistence type="predicted"/>
<dbReference type="GO" id="GO:0006281">
    <property type="term" value="P:DNA repair"/>
    <property type="evidence" value="ECO:0007669"/>
    <property type="project" value="InterPro"/>
</dbReference>
<dbReference type="InterPro" id="IPR010994">
    <property type="entry name" value="RuvA_2-like"/>
</dbReference>
<dbReference type="NCBIfam" id="TIGR00426">
    <property type="entry name" value="competence protein ComEA helix-hairpin-helix repeat region"/>
    <property type="match status" value="1"/>
</dbReference>
<sequence length="95" mass="10005">MQHGEASPPAAQEGGEPDITASATPPGQQDDGRININTADAAQLQRMNGVGPVTAQRIIDYRAEHGPYTSVDDLLNVKGIGAKTLEKIRSQAVAR</sequence>
<organism evidence="3 5">
    <name type="scientific">Bifidobacterium boum</name>
    <dbReference type="NCBI Taxonomy" id="78343"/>
    <lineage>
        <taxon>Bacteria</taxon>
        <taxon>Bacillati</taxon>
        <taxon>Actinomycetota</taxon>
        <taxon>Actinomycetes</taxon>
        <taxon>Bifidobacteriales</taxon>
        <taxon>Bifidobacteriaceae</taxon>
        <taxon>Bifidobacterium</taxon>
    </lineage>
</organism>
<evidence type="ECO:0000313" key="4">
    <source>
        <dbReference type="EMBL" id="NMF03109.1"/>
    </source>
</evidence>
<dbReference type="Proteomes" id="UP000583419">
    <property type="component" value="Unassembled WGS sequence"/>
</dbReference>
<dbReference type="InterPro" id="IPR003583">
    <property type="entry name" value="Hlx-hairpin-Hlx_DNA-bd_motif"/>
</dbReference>
<dbReference type="EMBL" id="JGYQ01000018">
    <property type="protein sequence ID" value="KFI45225.1"/>
    <property type="molecule type" value="Genomic_DNA"/>
</dbReference>
<dbReference type="Pfam" id="PF12836">
    <property type="entry name" value="HHH_3"/>
    <property type="match status" value="1"/>
</dbReference>
<comment type="caution">
    <text evidence="3">The sequence shown here is derived from an EMBL/GenBank/DDBJ whole genome shotgun (WGS) entry which is preliminary data.</text>
</comment>
<dbReference type="Gene3D" id="1.10.150.320">
    <property type="entry name" value="Photosystem II 12 kDa extrinsic protein"/>
    <property type="match status" value="1"/>
</dbReference>
<dbReference type="RefSeq" id="WP_168974130.1">
    <property type="nucleotide sequence ID" value="NZ_JABAGJ010000013.1"/>
</dbReference>
<dbReference type="InterPro" id="IPR004509">
    <property type="entry name" value="Competence_ComEA_HhH"/>
</dbReference>